<sequence length="306" mass="35247">MRNIVNIPNERNDHEKISRKSNGHEGQKRSKMTKKQNKLERLSIKRQQNDTEESNKDKKEFEFGNNSNTENRSYGKELEKIEWTEALQIPGLLINIREKCISTMSSFQILSDTLREYHSHCCNAFRKYPNVAISTEKSEECAAITYAISKLLFRIGYNPERIAVSGLDTLIMLAAKNAMKLDDACFAWKTIASLIKNGGNSTTIAEQINTVLLKLDINFQRITSLINFQQLILSDTESLTSAILTSDEENQQFLDNRIEPYMTFGSRNDYSVKHIEKFDDFVAFITSQKDSKFLEVFQKTLIEKEN</sequence>
<protein>
    <submittedName>
        <fullName evidence="4">Fatty-acid synthase system</fullName>
    </submittedName>
</protein>
<evidence type="ECO:0000256" key="1">
    <source>
        <dbReference type="SAM" id="MobiDB-lite"/>
    </source>
</evidence>
<gene>
    <name evidence="2" type="ORF">OFLC_LOCUS10788</name>
</gene>
<feature type="compositionally biased region" description="Basic and acidic residues" evidence="1">
    <location>
        <begin position="10"/>
        <end position="28"/>
    </location>
</feature>
<name>A0A183HTH4_9BILA</name>
<evidence type="ECO:0000313" key="3">
    <source>
        <dbReference type="Proteomes" id="UP000267606"/>
    </source>
</evidence>
<reference evidence="2 3" key="2">
    <citation type="submission" date="2018-11" db="EMBL/GenBank/DDBJ databases">
        <authorList>
            <consortium name="Pathogen Informatics"/>
        </authorList>
    </citation>
    <scope>NUCLEOTIDE SEQUENCE [LARGE SCALE GENOMIC DNA]</scope>
</reference>
<evidence type="ECO:0000313" key="4">
    <source>
        <dbReference type="WBParaSite" id="OFLC_0001078601-mRNA-1"/>
    </source>
</evidence>
<dbReference type="Proteomes" id="UP000267606">
    <property type="component" value="Unassembled WGS sequence"/>
</dbReference>
<feature type="region of interest" description="Disordered" evidence="1">
    <location>
        <begin position="1"/>
        <end position="69"/>
    </location>
</feature>
<dbReference type="STRING" id="387005.A0A183HTH4"/>
<organism evidence="4">
    <name type="scientific">Onchocerca flexuosa</name>
    <dbReference type="NCBI Taxonomy" id="387005"/>
    <lineage>
        <taxon>Eukaryota</taxon>
        <taxon>Metazoa</taxon>
        <taxon>Ecdysozoa</taxon>
        <taxon>Nematoda</taxon>
        <taxon>Chromadorea</taxon>
        <taxon>Rhabditida</taxon>
        <taxon>Spirurina</taxon>
        <taxon>Spiruromorpha</taxon>
        <taxon>Filarioidea</taxon>
        <taxon>Onchocercidae</taxon>
        <taxon>Onchocerca</taxon>
    </lineage>
</organism>
<dbReference type="EMBL" id="UZAJ01014801">
    <property type="protein sequence ID" value="VDO71335.1"/>
    <property type="molecule type" value="Genomic_DNA"/>
</dbReference>
<reference evidence="4" key="1">
    <citation type="submission" date="2016-06" db="UniProtKB">
        <authorList>
            <consortium name="WormBaseParasite"/>
        </authorList>
    </citation>
    <scope>IDENTIFICATION</scope>
</reference>
<feature type="compositionally biased region" description="Basic and acidic residues" evidence="1">
    <location>
        <begin position="37"/>
        <end position="62"/>
    </location>
</feature>
<keyword evidence="3" id="KW-1185">Reference proteome</keyword>
<evidence type="ECO:0000313" key="2">
    <source>
        <dbReference type="EMBL" id="VDO71335.1"/>
    </source>
</evidence>
<accession>A0A183HTH4</accession>
<dbReference type="AlphaFoldDB" id="A0A183HTH4"/>
<proteinExistence type="predicted"/>
<dbReference type="WBParaSite" id="OFLC_0001078601-mRNA-1">
    <property type="protein sequence ID" value="OFLC_0001078601-mRNA-1"/>
    <property type="gene ID" value="OFLC_0001078601"/>
</dbReference>